<comment type="caution">
    <text evidence="2">The sequence shown here is derived from an EMBL/GenBank/DDBJ whole genome shotgun (WGS) entry which is preliminary data.</text>
</comment>
<dbReference type="RefSeq" id="WP_073595224.1">
    <property type="nucleotide sequence ID" value="NZ_MRCE01000020.1"/>
</dbReference>
<evidence type="ECO:0000256" key="1">
    <source>
        <dbReference type="SAM" id="Coils"/>
    </source>
</evidence>
<evidence type="ECO:0000313" key="3">
    <source>
        <dbReference type="Proteomes" id="UP000185860"/>
    </source>
</evidence>
<evidence type="ECO:0000313" key="2">
    <source>
        <dbReference type="EMBL" id="OKH35737.1"/>
    </source>
</evidence>
<dbReference type="EMBL" id="MRCE01000020">
    <property type="protein sequence ID" value="OKH35737.1"/>
    <property type="molecule type" value="Genomic_DNA"/>
</dbReference>
<organism evidence="2 3">
    <name type="scientific">[Phormidium ambiguum] IAM M-71</name>
    <dbReference type="NCBI Taxonomy" id="454136"/>
    <lineage>
        <taxon>Bacteria</taxon>
        <taxon>Bacillati</taxon>
        <taxon>Cyanobacteriota</taxon>
        <taxon>Cyanophyceae</taxon>
        <taxon>Oscillatoriophycideae</taxon>
        <taxon>Aerosakkonematales</taxon>
        <taxon>Aerosakkonemataceae</taxon>
        <taxon>Floridanema</taxon>
    </lineage>
</organism>
<name>A0A1U7IFI0_9CYAN</name>
<proteinExistence type="predicted"/>
<dbReference type="CDD" id="cd10227">
    <property type="entry name" value="ASKHA_NBD_ParM-like"/>
    <property type="match status" value="1"/>
</dbReference>
<dbReference type="OrthoDB" id="528098at2"/>
<protein>
    <recommendedName>
        <fullName evidence="4">Actin-like protein N-terminal domain-containing protein</fullName>
    </recommendedName>
</protein>
<evidence type="ECO:0008006" key="4">
    <source>
        <dbReference type="Google" id="ProtNLM"/>
    </source>
</evidence>
<dbReference type="AlphaFoldDB" id="A0A1U7IFI0"/>
<dbReference type="Proteomes" id="UP000185860">
    <property type="component" value="Unassembled WGS sequence"/>
</dbReference>
<reference evidence="2 3" key="1">
    <citation type="submission" date="2016-11" db="EMBL/GenBank/DDBJ databases">
        <title>Draft Genome Sequences of Nine Cyanobacterial Strains from Diverse Habitats.</title>
        <authorList>
            <person name="Zhu T."/>
            <person name="Hou S."/>
            <person name="Lu X."/>
            <person name="Hess W.R."/>
        </authorList>
    </citation>
    <scope>NUCLEOTIDE SEQUENCE [LARGE SCALE GENOMIC DNA]</scope>
    <source>
        <strain evidence="2 3">IAM M-71</strain>
    </source>
</reference>
<gene>
    <name evidence="2" type="ORF">NIES2119_19780</name>
</gene>
<keyword evidence="1" id="KW-0175">Coiled coil</keyword>
<accession>A0A1U7IFI0</accession>
<dbReference type="STRING" id="454136.NIES2119_19780"/>
<sequence>MEELTVKIWVDLGGSTLKILLDIPQKSTKPIIMSSRVIKLDDWLVSNRTVDILNIPPEADAIVRFGKCYYAVGKLAEQYASDVTNSIELKEPKQNTAIPKLLAIVGIIKQKYQLPTKFAVKLTLLLPFPEYQFVKDGGNNFSVDLKKALSNWEFRGEEYSVTLVNFICKPEGSGLIMLRYQQQHNQQDWLINHKIAALMLGHRNTSILLYDRGIPSGYTNNLGFYQIIQTVIDSSLGQSAAALTQAIYKANDDISPNNPHIQALALTEGRSKRAELIRLVKAIASAQKNHWQQISSWAKLLVNDVDELIIGGGTALLYQKAIRETFHSTPLFWAVARENEPIPQIPPQPIEPSGNREEWQHKLLTAKPGQDALKAKQALEQYEQQQADYLEQLTEVEAALALEKLPQMQLQRQSQAMIEEIAQTFFSQEVKSDEKYFRVTQFVDIYGVWRASEKD</sequence>
<feature type="coiled-coil region" evidence="1">
    <location>
        <begin position="372"/>
        <end position="399"/>
    </location>
</feature>